<proteinExistence type="predicted"/>
<feature type="region of interest" description="Disordered" evidence="1">
    <location>
        <begin position="28"/>
        <end position="52"/>
    </location>
</feature>
<evidence type="ECO:0000313" key="2">
    <source>
        <dbReference type="EMBL" id="CUS34134.1"/>
    </source>
</evidence>
<dbReference type="RefSeq" id="WP_176697912.1">
    <property type="nucleotide sequence ID" value="NZ_CZQA01000001.1"/>
</dbReference>
<accession>A0A0S4LDZ4</accession>
<dbReference type="EMBL" id="CZQA01000001">
    <property type="protein sequence ID" value="CUS34134.1"/>
    <property type="molecule type" value="Genomic_DNA"/>
</dbReference>
<evidence type="ECO:0000256" key="1">
    <source>
        <dbReference type="SAM" id="MobiDB-lite"/>
    </source>
</evidence>
<dbReference type="Proteomes" id="UP000199032">
    <property type="component" value="Unassembled WGS sequence"/>
</dbReference>
<name>A0A0S4LDZ4_9BACT</name>
<gene>
    <name evidence="2" type="ORF">COMA1_11537</name>
</gene>
<dbReference type="AlphaFoldDB" id="A0A0S4LDZ4"/>
<keyword evidence="3" id="KW-1185">Reference proteome</keyword>
<dbReference type="STRING" id="1742972.COMA1_11537"/>
<feature type="compositionally biased region" description="Polar residues" evidence="1">
    <location>
        <begin position="32"/>
        <end position="42"/>
    </location>
</feature>
<sequence>MTVTTFMAVTHPDDLQANLDNMDELKAGRIRSATSPGRSGTADQMGRPYESI</sequence>
<organism evidence="2 3">
    <name type="scientific">Candidatus Nitrospira nitrosa</name>
    <dbReference type="NCBI Taxonomy" id="1742972"/>
    <lineage>
        <taxon>Bacteria</taxon>
        <taxon>Pseudomonadati</taxon>
        <taxon>Nitrospirota</taxon>
        <taxon>Nitrospiria</taxon>
        <taxon>Nitrospirales</taxon>
        <taxon>Nitrospiraceae</taxon>
        <taxon>Nitrospira</taxon>
    </lineage>
</organism>
<protein>
    <submittedName>
        <fullName evidence="2">Uncharacterized protein</fullName>
    </submittedName>
</protein>
<evidence type="ECO:0000313" key="3">
    <source>
        <dbReference type="Proteomes" id="UP000199032"/>
    </source>
</evidence>
<reference evidence="2 3" key="1">
    <citation type="submission" date="2015-10" db="EMBL/GenBank/DDBJ databases">
        <authorList>
            <person name="Gilbert D.G."/>
        </authorList>
    </citation>
    <scope>NUCLEOTIDE SEQUENCE [LARGE SCALE GENOMIC DNA]</scope>
    <source>
        <strain evidence="2">COMA1</strain>
    </source>
</reference>